<keyword evidence="6" id="KW-0812">Transmembrane</keyword>
<organism evidence="8 9">
    <name type="scientific">Paramecium primaurelia</name>
    <dbReference type="NCBI Taxonomy" id="5886"/>
    <lineage>
        <taxon>Eukaryota</taxon>
        <taxon>Sar</taxon>
        <taxon>Alveolata</taxon>
        <taxon>Ciliophora</taxon>
        <taxon>Intramacronucleata</taxon>
        <taxon>Oligohymenophorea</taxon>
        <taxon>Peniculida</taxon>
        <taxon>Parameciidae</taxon>
        <taxon>Paramecium</taxon>
    </lineage>
</organism>
<proteinExistence type="inferred from homology"/>
<keyword evidence="9" id="KW-1185">Reference proteome</keyword>
<keyword evidence="3" id="KW-0319">Glycerol metabolism</keyword>
<dbReference type="OMA" id="IIQVTEY"/>
<dbReference type="InterPro" id="IPR030395">
    <property type="entry name" value="GP_PDE_dom"/>
</dbReference>
<evidence type="ECO:0000256" key="6">
    <source>
        <dbReference type="SAM" id="Phobius"/>
    </source>
</evidence>
<evidence type="ECO:0000259" key="7">
    <source>
        <dbReference type="Pfam" id="PF03009"/>
    </source>
</evidence>
<feature type="transmembrane region" description="Helical" evidence="6">
    <location>
        <begin position="280"/>
        <end position="299"/>
    </location>
</feature>
<comment type="caution">
    <text evidence="8">The sequence shown here is derived from an EMBL/GenBank/DDBJ whole genome shotgun (WGS) entry which is preliminary data.</text>
</comment>
<sequence length="338" mass="38183">MFDGLFTYPTLWEVLTQVKDFNNRTANQRNPNKKPVGILLEIKDYEYHLEYAGVSIVQLVINELSKFGIGTIKDCKNVVPIVIMSFDMNAIKATRELTDLPRVFLISGLQNQPSAFYAEATKYANIIGADLASVWNSKTQTIQPEVKLIKDNQMMVYAWTFQDDANGTQKMFNATIAKDIYYQAVKMNIHVCLIILKLMNNYQDEESGFKIQEKIYTWGRFLLFFLTGLILLIVSFPFSGFLLVNPYPFVLLFSLGSLLILIAIIQVTEYKTIFSQAGTVIYFIALLSGLYTGVFKIGYLTTLGIMIVQILALLYLMAALLPGGQAGLKNYILSKIKT</sequence>
<feature type="domain" description="GP-PDE" evidence="7">
    <location>
        <begin position="79"/>
        <end position="167"/>
    </location>
</feature>
<feature type="transmembrane region" description="Helical" evidence="6">
    <location>
        <begin position="249"/>
        <end position="268"/>
    </location>
</feature>
<dbReference type="EMBL" id="CAJJDM010000142">
    <property type="protein sequence ID" value="CAD8108699.1"/>
    <property type="molecule type" value="Genomic_DNA"/>
</dbReference>
<keyword evidence="4" id="KW-0378">Hydrolase</keyword>
<dbReference type="AlphaFoldDB" id="A0A8S1Q1A0"/>
<evidence type="ECO:0000313" key="9">
    <source>
        <dbReference type="Proteomes" id="UP000688137"/>
    </source>
</evidence>
<evidence type="ECO:0000256" key="2">
    <source>
        <dbReference type="ARBA" id="ARBA00012247"/>
    </source>
</evidence>
<dbReference type="PANTHER" id="PTHR43620:SF7">
    <property type="entry name" value="GLYCEROPHOSPHODIESTER PHOSPHODIESTERASE GDPD5-RELATED"/>
    <property type="match status" value="1"/>
</dbReference>
<evidence type="ECO:0000256" key="1">
    <source>
        <dbReference type="ARBA" id="ARBA00007277"/>
    </source>
</evidence>
<evidence type="ECO:0000256" key="5">
    <source>
        <dbReference type="ARBA" id="ARBA00047512"/>
    </source>
</evidence>
<feature type="transmembrane region" description="Helical" evidence="6">
    <location>
        <begin position="221"/>
        <end position="243"/>
    </location>
</feature>
<feature type="transmembrane region" description="Helical" evidence="6">
    <location>
        <begin position="305"/>
        <end position="328"/>
    </location>
</feature>
<keyword evidence="6" id="KW-0472">Membrane</keyword>
<dbReference type="Proteomes" id="UP000688137">
    <property type="component" value="Unassembled WGS sequence"/>
</dbReference>
<evidence type="ECO:0000256" key="4">
    <source>
        <dbReference type="ARBA" id="ARBA00022801"/>
    </source>
</evidence>
<dbReference type="GO" id="GO:0008889">
    <property type="term" value="F:glycerophosphodiester phosphodiesterase activity"/>
    <property type="evidence" value="ECO:0007669"/>
    <property type="project" value="UniProtKB-EC"/>
</dbReference>
<dbReference type="EC" id="3.1.4.46" evidence="2"/>
<comment type="similarity">
    <text evidence="1">Belongs to the glycerophosphoryl diester phosphodiesterase family.</text>
</comment>
<keyword evidence="6" id="KW-1133">Transmembrane helix</keyword>
<dbReference type="GO" id="GO:0006071">
    <property type="term" value="P:glycerol metabolic process"/>
    <property type="evidence" value="ECO:0007669"/>
    <property type="project" value="UniProtKB-KW"/>
</dbReference>
<gene>
    <name evidence="8" type="ORF">PPRIM_AZ9-3.1.T1380014</name>
</gene>
<dbReference type="PANTHER" id="PTHR43620">
    <property type="entry name" value="GLYCEROPHOSPHORYL DIESTER PHOSPHODIESTERASE"/>
    <property type="match status" value="1"/>
</dbReference>
<dbReference type="Pfam" id="PF03009">
    <property type="entry name" value="GDPD"/>
    <property type="match status" value="1"/>
</dbReference>
<comment type="catalytic activity">
    <reaction evidence="5">
        <text>a sn-glycero-3-phosphodiester + H2O = an alcohol + sn-glycerol 3-phosphate + H(+)</text>
        <dbReference type="Rhea" id="RHEA:12969"/>
        <dbReference type="ChEBI" id="CHEBI:15377"/>
        <dbReference type="ChEBI" id="CHEBI:15378"/>
        <dbReference type="ChEBI" id="CHEBI:30879"/>
        <dbReference type="ChEBI" id="CHEBI:57597"/>
        <dbReference type="ChEBI" id="CHEBI:83408"/>
        <dbReference type="EC" id="3.1.4.46"/>
    </reaction>
</comment>
<name>A0A8S1Q1A0_PARPR</name>
<protein>
    <recommendedName>
        <fullName evidence="2">glycerophosphodiester phosphodiesterase</fullName>
        <ecNumber evidence="2">3.1.4.46</ecNumber>
    </recommendedName>
</protein>
<reference evidence="8" key="1">
    <citation type="submission" date="2021-01" db="EMBL/GenBank/DDBJ databases">
        <authorList>
            <consortium name="Genoscope - CEA"/>
            <person name="William W."/>
        </authorList>
    </citation>
    <scope>NUCLEOTIDE SEQUENCE</scope>
</reference>
<evidence type="ECO:0000256" key="3">
    <source>
        <dbReference type="ARBA" id="ARBA00022798"/>
    </source>
</evidence>
<dbReference type="GO" id="GO:0006629">
    <property type="term" value="P:lipid metabolic process"/>
    <property type="evidence" value="ECO:0007669"/>
    <property type="project" value="InterPro"/>
</dbReference>
<evidence type="ECO:0000313" key="8">
    <source>
        <dbReference type="EMBL" id="CAD8108699.1"/>
    </source>
</evidence>
<accession>A0A8S1Q1A0</accession>